<organism evidence="1">
    <name type="scientific">marine sediment metagenome</name>
    <dbReference type="NCBI Taxonomy" id="412755"/>
    <lineage>
        <taxon>unclassified sequences</taxon>
        <taxon>metagenomes</taxon>
        <taxon>ecological metagenomes</taxon>
    </lineage>
</organism>
<dbReference type="EMBL" id="BARS01003684">
    <property type="protein sequence ID" value="GAF85279.1"/>
    <property type="molecule type" value="Genomic_DNA"/>
</dbReference>
<protein>
    <submittedName>
        <fullName evidence="1">Uncharacterized protein</fullName>
    </submittedName>
</protein>
<gene>
    <name evidence="1" type="ORF">S01H1_07142</name>
</gene>
<sequence length="74" mass="8545">MKETDEIRAHLLTCKTSDRMNDAIFPLLDKIERMSKYPLDEAKNNTMDDETRVTNHNSIVRKGNCRDGNCNRGC</sequence>
<name>X0SWA2_9ZZZZ</name>
<evidence type="ECO:0000313" key="1">
    <source>
        <dbReference type="EMBL" id="GAF85279.1"/>
    </source>
</evidence>
<proteinExistence type="predicted"/>
<accession>X0SWA2</accession>
<reference evidence="1" key="1">
    <citation type="journal article" date="2014" name="Front. Microbiol.">
        <title>High frequency of phylogenetically diverse reductive dehalogenase-homologous genes in deep subseafloor sedimentary metagenomes.</title>
        <authorList>
            <person name="Kawai M."/>
            <person name="Futagami T."/>
            <person name="Toyoda A."/>
            <person name="Takaki Y."/>
            <person name="Nishi S."/>
            <person name="Hori S."/>
            <person name="Arai W."/>
            <person name="Tsubouchi T."/>
            <person name="Morono Y."/>
            <person name="Uchiyama I."/>
            <person name="Ito T."/>
            <person name="Fujiyama A."/>
            <person name="Inagaki F."/>
            <person name="Takami H."/>
        </authorList>
    </citation>
    <scope>NUCLEOTIDE SEQUENCE</scope>
    <source>
        <strain evidence="1">Expedition CK06-06</strain>
    </source>
</reference>
<dbReference type="AlphaFoldDB" id="X0SWA2"/>
<comment type="caution">
    <text evidence="1">The sequence shown here is derived from an EMBL/GenBank/DDBJ whole genome shotgun (WGS) entry which is preliminary data.</text>
</comment>